<reference evidence="3" key="1">
    <citation type="submission" date="2013-08" db="EMBL/GenBank/DDBJ databases">
        <authorList>
            <person name="Mendez C."/>
            <person name="Richter M."/>
            <person name="Ferrer M."/>
            <person name="Sanchez J."/>
        </authorList>
    </citation>
    <scope>NUCLEOTIDE SEQUENCE</scope>
</reference>
<feature type="region of interest" description="Disordered" evidence="1">
    <location>
        <begin position="63"/>
        <end position="87"/>
    </location>
</feature>
<organism evidence="3">
    <name type="scientific">mine drainage metagenome</name>
    <dbReference type="NCBI Taxonomy" id="410659"/>
    <lineage>
        <taxon>unclassified sequences</taxon>
        <taxon>metagenomes</taxon>
        <taxon>ecological metagenomes</taxon>
    </lineage>
</organism>
<dbReference type="InterPro" id="IPR002035">
    <property type="entry name" value="VWF_A"/>
</dbReference>
<evidence type="ECO:0000256" key="1">
    <source>
        <dbReference type="SAM" id="MobiDB-lite"/>
    </source>
</evidence>
<evidence type="ECO:0000259" key="2">
    <source>
        <dbReference type="PROSITE" id="PS50234"/>
    </source>
</evidence>
<feature type="domain" description="VWFA" evidence="2">
    <location>
        <begin position="147"/>
        <end position="345"/>
    </location>
</feature>
<dbReference type="PANTHER" id="PTHR35023">
    <property type="entry name" value="CHELATASE-RELATED"/>
    <property type="match status" value="1"/>
</dbReference>
<gene>
    <name evidence="3" type="ORF">B1A_14492</name>
</gene>
<feature type="compositionally biased region" description="Low complexity" evidence="1">
    <location>
        <begin position="11"/>
        <end position="24"/>
    </location>
</feature>
<dbReference type="EMBL" id="AUZX01010636">
    <property type="protein sequence ID" value="EQD46733.1"/>
    <property type="molecule type" value="Genomic_DNA"/>
</dbReference>
<dbReference type="Gene3D" id="3.40.50.410">
    <property type="entry name" value="von Willebrand factor, type A domain"/>
    <property type="match status" value="1"/>
</dbReference>
<dbReference type="InterPro" id="IPR036465">
    <property type="entry name" value="vWFA_dom_sf"/>
</dbReference>
<dbReference type="AlphaFoldDB" id="T0ZQ10"/>
<protein>
    <submittedName>
        <fullName evidence="3">Magnesium chelatase ATPase subunit D</fullName>
    </submittedName>
</protein>
<feature type="region of interest" description="Disordered" evidence="1">
    <location>
        <begin position="1"/>
        <end position="43"/>
    </location>
</feature>
<sequence length="349" mass="37412">MMPSAADASQPGPEAEAGNPAAKADGQRSGADAVSGPALGSSAPGEAEAVIVEESVPVARIQIPKERLRRHGAGRRSQTASKDRRGRYVGARVVERTTDLAIDATLRAAAPHQLARRQAKAPSDASRVQLEKRDLRQKVRQRRIGNLIVFLVDASASMDAEQRMDATRSAILALLKDAYVRRDRVAMICFSGRSARAVLRPTASVDLAERQLSRLAVGGTTPLTHGLVAALDLISSERLRDSEVLPLLVLISDGRGNISLRGEEPLVEAQRAAAMVRQEQIRALVIDSSRDHLGGPLGRAPGPSPRMAGHSFNACQDLAERMGAQYFGLFDVSEQGILRPVAEALRRQG</sequence>
<dbReference type="PROSITE" id="PS50234">
    <property type="entry name" value="VWFA"/>
    <property type="match status" value="1"/>
</dbReference>
<dbReference type="InterPro" id="IPR052989">
    <property type="entry name" value="Mg-chelatase_DI-like"/>
</dbReference>
<dbReference type="Pfam" id="PF13519">
    <property type="entry name" value="VWA_2"/>
    <property type="match status" value="1"/>
</dbReference>
<proteinExistence type="predicted"/>
<name>T0ZQ10_9ZZZZ</name>
<evidence type="ECO:0000313" key="3">
    <source>
        <dbReference type="EMBL" id="EQD46733.1"/>
    </source>
</evidence>
<comment type="caution">
    <text evidence="3">The sequence shown here is derived from an EMBL/GenBank/DDBJ whole genome shotgun (WGS) entry which is preliminary data.</text>
</comment>
<dbReference type="SMART" id="SM00327">
    <property type="entry name" value="VWA"/>
    <property type="match status" value="1"/>
</dbReference>
<dbReference type="PANTHER" id="PTHR35023:SF1">
    <property type="entry name" value="MG-PROTOPORPHYRIN IX CHELATASE"/>
    <property type="match status" value="1"/>
</dbReference>
<reference evidence="3" key="2">
    <citation type="journal article" date="2014" name="ISME J.">
        <title>Microbial stratification in low pH oxic and suboxic macroscopic growths along an acid mine drainage.</title>
        <authorList>
            <person name="Mendez-Garcia C."/>
            <person name="Mesa V."/>
            <person name="Sprenger R.R."/>
            <person name="Richter M."/>
            <person name="Diez M.S."/>
            <person name="Solano J."/>
            <person name="Bargiela R."/>
            <person name="Golyshina O.V."/>
            <person name="Manteca A."/>
            <person name="Ramos J.L."/>
            <person name="Gallego J.R."/>
            <person name="Llorente I."/>
            <person name="Martins Dos Santos V.A."/>
            <person name="Jensen O.N."/>
            <person name="Pelaez A.I."/>
            <person name="Sanchez J."/>
            <person name="Ferrer M."/>
        </authorList>
    </citation>
    <scope>NUCLEOTIDE SEQUENCE</scope>
</reference>
<accession>T0ZQ10</accession>
<dbReference type="SUPFAM" id="SSF53300">
    <property type="entry name" value="vWA-like"/>
    <property type="match status" value="1"/>
</dbReference>